<evidence type="ECO:0000256" key="1">
    <source>
        <dbReference type="SAM" id="MobiDB-lite"/>
    </source>
</evidence>
<feature type="region of interest" description="Disordered" evidence="1">
    <location>
        <begin position="1"/>
        <end position="22"/>
    </location>
</feature>
<dbReference type="PANTHER" id="PTHR23285:SF7">
    <property type="entry name" value="LD09246P1"/>
    <property type="match status" value="1"/>
</dbReference>
<dbReference type="InterPro" id="IPR036612">
    <property type="entry name" value="KH_dom_type_1_sf"/>
</dbReference>
<organism evidence="2 3">
    <name type="scientific">Parascaris equorum</name>
    <name type="common">Equine roundworm</name>
    <dbReference type="NCBI Taxonomy" id="6256"/>
    <lineage>
        <taxon>Eukaryota</taxon>
        <taxon>Metazoa</taxon>
        <taxon>Ecdysozoa</taxon>
        <taxon>Nematoda</taxon>
        <taxon>Chromadorea</taxon>
        <taxon>Rhabditida</taxon>
        <taxon>Spirurina</taxon>
        <taxon>Ascaridomorpha</taxon>
        <taxon>Ascaridoidea</taxon>
        <taxon>Ascarididae</taxon>
        <taxon>Parascaris</taxon>
    </lineage>
</organism>
<name>A0A914RG66_PAREQ</name>
<dbReference type="InterPro" id="IPR047227">
    <property type="entry name" value="MEX3"/>
</dbReference>
<evidence type="ECO:0000313" key="2">
    <source>
        <dbReference type="Proteomes" id="UP000887564"/>
    </source>
</evidence>
<dbReference type="WBParaSite" id="PEQ_0000557101-mRNA-1">
    <property type="protein sequence ID" value="PEQ_0000557101-mRNA-1"/>
    <property type="gene ID" value="PEQ_0000557101"/>
</dbReference>
<feature type="compositionally biased region" description="Polar residues" evidence="1">
    <location>
        <begin position="1"/>
        <end position="16"/>
    </location>
</feature>
<dbReference type="AlphaFoldDB" id="A0A914RG66"/>
<protein>
    <submittedName>
        <fullName evidence="3">Uncharacterized protein</fullName>
    </submittedName>
</protein>
<keyword evidence="2" id="KW-1185">Reference proteome</keyword>
<accession>A0A914RG66</accession>
<proteinExistence type="predicted"/>
<dbReference type="Gene3D" id="3.30.1370.10">
    <property type="entry name" value="K Homology domain, type 1"/>
    <property type="match status" value="1"/>
</dbReference>
<reference evidence="3" key="1">
    <citation type="submission" date="2022-11" db="UniProtKB">
        <authorList>
            <consortium name="WormBaseParasite"/>
        </authorList>
    </citation>
    <scope>IDENTIFICATION</scope>
</reference>
<dbReference type="Proteomes" id="UP000887564">
    <property type="component" value="Unplaced"/>
</dbReference>
<dbReference type="PANTHER" id="PTHR23285">
    <property type="entry name" value="RING FINGER AND KH DOMAIN CONTAINING PROTEIN 1"/>
    <property type="match status" value="1"/>
</dbReference>
<sequence>MRNERSSVLQSTSRKSGQVEGTVREERLLLDISPHTLDTHTYIITPSREREPIFEVTGLPHNVDAARREIEHHIYQRTGNMPITDPNASIGSYDLQGNIASAANARPSGLNYGPLAQPVRRQSTIDTLTNGSFLPAEFHKNAADISFGASALGGLVRFAFLAV</sequence>
<dbReference type="GO" id="GO:0003723">
    <property type="term" value="F:RNA binding"/>
    <property type="evidence" value="ECO:0007669"/>
    <property type="project" value="InterPro"/>
</dbReference>
<evidence type="ECO:0000313" key="3">
    <source>
        <dbReference type="WBParaSite" id="PEQ_0000557101-mRNA-1"/>
    </source>
</evidence>